<accession>A0A212U5M1</accession>
<dbReference type="OrthoDB" id="3268522at2"/>
<dbReference type="AlphaFoldDB" id="A0A212U5M1"/>
<protein>
    <recommendedName>
        <fullName evidence="3">DUF4235 domain-containing protein</fullName>
    </recommendedName>
</protein>
<reference evidence="1 2" key="1">
    <citation type="submission" date="2017-06" db="EMBL/GenBank/DDBJ databases">
        <authorList>
            <person name="Kim H.J."/>
            <person name="Triplett B.A."/>
        </authorList>
    </citation>
    <scope>NUCLEOTIDE SEQUENCE [LARGE SCALE GENOMIC DNA]</scope>
    <source>
        <strain evidence="1 2">DSM 22179</strain>
    </source>
</reference>
<dbReference type="Pfam" id="PF14019">
    <property type="entry name" value="DUF4235"/>
    <property type="match status" value="1"/>
</dbReference>
<dbReference type="Proteomes" id="UP000198122">
    <property type="component" value="Unassembled WGS sequence"/>
</dbReference>
<sequence>MNIFYKIASIALPMIAGTVAKKVSDGTWKLTTGRTANDPVDPEVGIKEAALFALVSGAAMGIARMVADRQTSQMYMKSEGKLPPELDKKLGLTEEQSRAKALSLLEMKQAKKAAKKA</sequence>
<evidence type="ECO:0008006" key="3">
    <source>
        <dbReference type="Google" id="ProtNLM"/>
    </source>
</evidence>
<gene>
    <name evidence="1" type="ORF">SAMN05445756_1971</name>
</gene>
<proteinExistence type="predicted"/>
<organism evidence="1 2">
    <name type="scientific">Kytococcus aerolatus</name>
    <dbReference type="NCBI Taxonomy" id="592308"/>
    <lineage>
        <taxon>Bacteria</taxon>
        <taxon>Bacillati</taxon>
        <taxon>Actinomycetota</taxon>
        <taxon>Actinomycetes</taxon>
        <taxon>Micrococcales</taxon>
        <taxon>Kytococcaceae</taxon>
        <taxon>Kytococcus</taxon>
    </lineage>
</organism>
<name>A0A212U5M1_9MICO</name>
<keyword evidence="2" id="KW-1185">Reference proteome</keyword>
<evidence type="ECO:0000313" key="2">
    <source>
        <dbReference type="Proteomes" id="UP000198122"/>
    </source>
</evidence>
<evidence type="ECO:0000313" key="1">
    <source>
        <dbReference type="EMBL" id="SNC73450.1"/>
    </source>
</evidence>
<dbReference type="InterPro" id="IPR025329">
    <property type="entry name" value="DUF4235"/>
</dbReference>
<dbReference type="EMBL" id="FYEZ01000003">
    <property type="protein sequence ID" value="SNC73450.1"/>
    <property type="molecule type" value="Genomic_DNA"/>
</dbReference>
<dbReference type="RefSeq" id="WP_159461903.1">
    <property type="nucleotide sequence ID" value="NZ_FYEZ01000003.1"/>
</dbReference>